<keyword evidence="8 9" id="KW-0472">Membrane</keyword>
<feature type="transmembrane region" description="Helical" evidence="9">
    <location>
        <begin position="209"/>
        <end position="226"/>
    </location>
</feature>
<dbReference type="RefSeq" id="WP_037336507.1">
    <property type="nucleotide sequence ID" value="NZ_APNK01000009.1"/>
</dbReference>
<evidence type="ECO:0000256" key="9">
    <source>
        <dbReference type="SAM" id="Phobius"/>
    </source>
</evidence>
<keyword evidence="4" id="KW-1003">Cell membrane</keyword>
<dbReference type="GO" id="GO:0005886">
    <property type="term" value="C:plasma membrane"/>
    <property type="evidence" value="ECO:0007669"/>
    <property type="project" value="UniProtKB-SubCell"/>
</dbReference>
<feature type="transmembrane region" description="Helical" evidence="9">
    <location>
        <begin position="30"/>
        <end position="48"/>
    </location>
</feature>
<evidence type="ECO:0000256" key="1">
    <source>
        <dbReference type="ARBA" id="ARBA00004429"/>
    </source>
</evidence>
<feature type="transmembrane region" description="Helical" evidence="9">
    <location>
        <begin position="312"/>
        <end position="332"/>
    </location>
</feature>
<dbReference type="AlphaFoldDB" id="A0A084IM51"/>
<feature type="transmembrane region" description="Helical" evidence="9">
    <location>
        <begin position="232"/>
        <end position="255"/>
    </location>
</feature>
<organism evidence="10 11">
    <name type="scientific">Salinisphaera hydrothermalis (strain C41B8)</name>
    <dbReference type="NCBI Taxonomy" id="1304275"/>
    <lineage>
        <taxon>Bacteria</taxon>
        <taxon>Pseudomonadati</taxon>
        <taxon>Pseudomonadota</taxon>
        <taxon>Gammaproteobacteria</taxon>
        <taxon>Salinisphaerales</taxon>
        <taxon>Salinisphaeraceae</taxon>
        <taxon>Salinisphaera</taxon>
    </lineage>
</organism>
<evidence type="ECO:0000256" key="8">
    <source>
        <dbReference type="ARBA" id="ARBA00023136"/>
    </source>
</evidence>
<dbReference type="PANTHER" id="PTHR32196:SF21">
    <property type="entry name" value="ABC TRANSPORTER PERMEASE PROTEIN YPHD-RELATED"/>
    <property type="match status" value="1"/>
</dbReference>
<comment type="caution">
    <text evidence="10">The sequence shown here is derived from an EMBL/GenBank/DDBJ whole genome shotgun (WGS) entry which is preliminary data.</text>
</comment>
<comment type="subcellular location">
    <subcellularLocation>
        <location evidence="1">Cell inner membrane</location>
        <topology evidence="1">Multi-pass membrane protein</topology>
    </subcellularLocation>
</comment>
<dbReference type="Pfam" id="PF02653">
    <property type="entry name" value="BPD_transp_2"/>
    <property type="match status" value="1"/>
</dbReference>
<keyword evidence="6 9" id="KW-0812">Transmembrane</keyword>
<evidence type="ECO:0000313" key="10">
    <source>
        <dbReference type="EMBL" id="KEZ77785.1"/>
    </source>
</evidence>
<name>A0A084IM51_SALHC</name>
<keyword evidence="5" id="KW-0997">Cell inner membrane</keyword>
<evidence type="ECO:0000256" key="3">
    <source>
        <dbReference type="ARBA" id="ARBA00022448"/>
    </source>
</evidence>
<keyword evidence="7 9" id="KW-1133">Transmembrane helix</keyword>
<reference evidence="10 11" key="1">
    <citation type="submission" date="2013-03" db="EMBL/GenBank/DDBJ databases">
        <title>Salinisphaera hydrothermalis C41B8 Genome Sequencing.</title>
        <authorList>
            <person name="Li C."/>
            <person name="Lai Q."/>
            <person name="Shao Z."/>
        </authorList>
    </citation>
    <scope>NUCLEOTIDE SEQUENCE [LARGE SCALE GENOMIC DNA]</scope>
    <source>
        <strain evidence="10 11">C41B8</strain>
    </source>
</reference>
<evidence type="ECO:0000256" key="4">
    <source>
        <dbReference type="ARBA" id="ARBA00022475"/>
    </source>
</evidence>
<dbReference type="PANTHER" id="PTHR32196">
    <property type="entry name" value="ABC TRANSPORTER PERMEASE PROTEIN YPHD-RELATED-RELATED"/>
    <property type="match status" value="1"/>
</dbReference>
<dbReference type="OrthoDB" id="5422926at2"/>
<evidence type="ECO:0000256" key="2">
    <source>
        <dbReference type="ARBA" id="ARBA00007942"/>
    </source>
</evidence>
<evidence type="ECO:0000256" key="5">
    <source>
        <dbReference type="ARBA" id="ARBA00022519"/>
    </source>
</evidence>
<accession>A0A084IM51</accession>
<keyword evidence="11" id="KW-1185">Reference proteome</keyword>
<evidence type="ECO:0000313" key="11">
    <source>
        <dbReference type="Proteomes" id="UP000028302"/>
    </source>
</evidence>
<sequence>MSTAPTSTQKPSDDAATAARRPAFFNRQRLASLVVWIAFACYVIPLAIAQPQFISFYNIISILMLISVYALIGFGEGVVVLSGGIDLSVGSIVGLAGVVAAVILTGHSGVGWCLVAIAGGVLAGLLIGAFNGIAVALLNIPSFVATLGTLSIALGVGYVFSAGQQISIDNDPFLNISINAYFGIPIPIYIMFIVFLLLWLVLSKTRFGRYIYAVGGNIQAAFVAGLPIRRVLISAFVISGGLSGLAGVLLAAQITAGIASTGSGYELTAIAAPVIGGISLAGGRGSIAGALFGVILLGTIDNGLTILNVSPFYQHIIRGFIIILAVFLDTIASRRKLV</sequence>
<keyword evidence="3" id="KW-0813">Transport</keyword>
<feature type="transmembrane region" description="Helical" evidence="9">
    <location>
        <begin position="267"/>
        <end position="300"/>
    </location>
</feature>
<dbReference type="EMBL" id="APNK01000009">
    <property type="protein sequence ID" value="KEZ77785.1"/>
    <property type="molecule type" value="Genomic_DNA"/>
</dbReference>
<protein>
    <submittedName>
        <fullName evidence="10">Sugar ABC transporter permease</fullName>
    </submittedName>
</protein>
<gene>
    <name evidence="10" type="ORF">C41B8_08215</name>
</gene>
<dbReference type="GO" id="GO:0022857">
    <property type="term" value="F:transmembrane transporter activity"/>
    <property type="evidence" value="ECO:0007669"/>
    <property type="project" value="InterPro"/>
</dbReference>
<dbReference type="STRING" id="1304275.C41B8_08215"/>
<dbReference type="InterPro" id="IPR001851">
    <property type="entry name" value="ABC_transp_permease"/>
</dbReference>
<dbReference type="eggNOG" id="COG1172">
    <property type="taxonomic scope" value="Bacteria"/>
</dbReference>
<feature type="transmembrane region" description="Helical" evidence="9">
    <location>
        <begin position="137"/>
        <end position="160"/>
    </location>
</feature>
<proteinExistence type="inferred from homology"/>
<dbReference type="CDD" id="cd06579">
    <property type="entry name" value="TM_PBP1_transp_AraH_like"/>
    <property type="match status" value="1"/>
</dbReference>
<feature type="transmembrane region" description="Helical" evidence="9">
    <location>
        <begin position="54"/>
        <end position="72"/>
    </location>
</feature>
<feature type="transmembrane region" description="Helical" evidence="9">
    <location>
        <begin position="79"/>
        <end position="103"/>
    </location>
</feature>
<evidence type="ECO:0000256" key="6">
    <source>
        <dbReference type="ARBA" id="ARBA00022692"/>
    </source>
</evidence>
<evidence type="ECO:0000256" key="7">
    <source>
        <dbReference type="ARBA" id="ARBA00022989"/>
    </source>
</evidence>
<dbReference type="Proteomes" id="UP000028302">
    <property type="component" value="Unassembled WGS sequence"/>
</dbReference>
<feature type="transmembrane region" description="Helical" evidence="9">
    <location>
        <begin position="109"/>
        <end position="130"/>
    </location>
</feature>
<feature type="transmembrane region" description="Helical" evidence="9">
    <location>
        <begin position="180"/>
        <end position="202"/>
    </location>
</feature>
<comment type="similarity">
    <text evidence="2">Belongs to the binding-protein-dependent transport system permease family. AraH/RbsC subfamily.</text>
</comment>